<feature type="domain" description="Tyr recombinase" evidence="6">
    <location>
        <begin position="197"/>
        <end position="376"/>
    </location>
</feature>
<dbReference type="InterPro" id="IPR053876">
    <property type="entry name" value="Phage_int_M"/>
</dbReference>
<reference evidence="8 9" key="1">
    <citation type="submission" date="2022-04" db="EMBL/GenBank/DDBJ databases">
        <title>Proposal of a three novel species of Scandinavium, Scandinavium hiltneri, Scandinavium manionii, Scandinavium tedordense.</title>
        <authorList>
            <person name="Maddock D.W."/>
            <person name="Brady C.L."/>
            <person name="Denman S."/>
            <person name="Arnold D."/>
        </authorList>
    </citation>
    <scope>NUCLEOTIDE SEQUENCE [LARGE SCALE GENOMIC DNA]</scope>
    <source>
        <strain evidence="8 9">H11S7</strain>
    </source>
</reference>
<dbReference type="Gene3D" id="1.10.150.130">
    <property type="match status" value="1"/>
</dbReference>
<gene>
    <name evidence="8" type="ORF">MUU47_21790</name>
</gene>
<dbReference type="PANTHER" id="PTHR30629">
    <property type="entry name" value="PROPHAGE INTEGRASE"/>
    <property type="match status" value="1"/>
</dbReference>
<dbReference type="RefSeq" id="WP_258990243.1">
    <property type="nucleotide sequence ID" value="NZ_JALIGE010000076.1"/>
</dbReference>
<protein>
    <submittedName>
        <fullName evidence="8">Tyrosine-type recombinase/integrase</fullName>
    </submittedName>
</protein>
<dbReference type="EMBL" id="JALIGE010000076">
    <property type="protein sequence ID" value="MCS2163708.1"/>
    <property type="molecule type" value="Genomic_DNA"/>
</dbReference>
<dbReference type="Gene3D" id="3.30.160.390">
    <property type="entry name" value="Integrase, DNA-binding domain"/>
    <property type="match status" value="1"/>
</dbReference>
<evidence type="ECO:0000313" key="8">
    <source>
        <dbReference type="EMBL" id="MCS2163708.1"/>
    </source>
</evidence>
<name>A0ABT2E8E7_9ENTR</name>
<evidence type="ECO:0000256" key="4">
    <source>
        <dbReference type="ARBA" id="ARBA00023172"/>
    </source>
</evidence>
<evidence type="ECO:0000256" key="1">
    <source>
        <dbReference type="ARBA" id="ARBA00008857"/>
    </source>
</evidence>
<dbReference type="InterPro" id="IPR044068">
    <property type="entry name" value="CB"/>
</dbReference>
<keyword evidence="3 5" id="KW-0238">DNA-binding</keyword>
<accession>A0ABT2E8E7</accession>
<keyword evidence="2" id="KW-0229">DNA integration</keyword>
<dbReference type="Pfam" id="PF22022">
    <property type="entry name" value="Phage_int_M"/>
    <property type="match status" value="1"/>
</dbReference>
<organism evidence="8 9">
    <name type="scientific">Scandinavium hiltneri</name>
    <dbReference type="NCBI Taxonomy" id="2926519"/>
    <lineage>
        <taxon>Bacteria</taxon>
        <taxon>Pseudomonadati</taxon>
        <taxon>Pseudomonadota</taxon>
        <taxon>Gammaproteobacteria</taxon>
        <taxon>Enterobacterales</taxon>
        <taxon>Enterobacteriaceae</taxon>
        <taxon>Scandinavium</taxon>
    </lineage>
</organism>
<dbReference type="InterPro" id="IPR002104">
    <property type="entry name" value="Integrase_catalytic"/>
</dbReference>
<dbReference type="PROSITE" id="PS51900">
    <property type="entry name" value="CB"/>
    <property type="match status" value="1"/>
</dbReference>
<comment type="caution">
    <text evidence="8">The sequence shown here is derived from an EMBL/GenBank/DDBJ whole genome shotgun (WGS) entry which is preliminary data.</text>
</comment>
<dbReference type="InterPro" id="IPR025166">
    <property type="entry name" value="Integrase_DNA_bind_dom"/>
</dbReference>
<dbReference type="InterPro" id="IPR013762">
    <property type="entry name" value="Integrase-like_cat_sf"/>
</dbReference>
<dbReference type="Pfam" id="PF00589">
    <property type="entry name" value="Phage_integrase"/>
    <property type="match status" value="1"/>
</dbReference>
<dbReference type="SUPFAM" id="SSF56349">
    <property type="entry name" value="DNA breaking-rejoining enzymes"/>
    <property type="match status" value="1"/>
</dbReference>
<evidence type="ECO:0000259" key="6">
    <source>
        <dbReference type="PROSITE" id="PS51898"/>
    </source>
</evidence>
<dbReference type="Pfam" id="PF13356">
    <property type="entry name" value="Arm-DNA-bind_3"/>
    <property type="match status" value="1"/>
</dbReference>
<sequence>MLTNAHIKNATPKEREYTITDGGGLAILIKPNGSKLWRFRYTLNGKKQKLSIGVYPDVTLSTARIQAANARAKVAQGISPVDEKAKEIEANRSGSSFRDVYGEWYQSRIARWADSYAKNITRLFDNHILPSIGGRSVAKIEPPDVLKLLKKIEAKGSKTVASNARARCSEVFAFAVITGKAKYNPARDLTGALQRHKKGHFASLDTSEIGSFLNVLTTSGESLIVISLIRLLMLTGLRPTEAREGAWNEVDLDAALWRMPAERMKGDRPHIVPLSRQAIDILKFMRSITGPHGLIFPNQRDALRAMSPGLVGNLIHRCGYGNEATGHGFRHTMSTILHEQGYNTAWIEAQLAHADKNTIRSTYNHAQYLDNRREMLQWYADHIDELHRAATSLSVNAGDSHGY</sequence>
<evidence type="ECO:0000256" key="2">
    <source>
        <dbReference type="ARBA" id="ARBA00022908"/>
    </source>
</evidence>
<dbReference type="CDD" id="cd00801">
    <property type="entry name" value="INT_P4_C"/>
    <property type="match status" value="1"/>
</dbReference>
<dbReference type="PROSITE" id="PS51898">
    <property type="entry name" value="TYR_RECOMBINASE"/>
    <property type="match status" value="1"/>
</dbReference>
<dbReference type="InterPro" id="IPR050808">
    <property type="entry name" value="Phage_Integrase"/>
</dbReference>
<comment type="similarity">
    <text evidence="1">Belongs to the 'phage' integrase family.</text>
</comment>
<dbReference type="Gene3D" id="1.10.443.10">
    <property type="entry name" value="Intergrase catalytic core"/>
    <property type="match status" value="1"/>
</dbReference>
<evidence type="ECO:0000313" key="9">
    <source>
        <dbReference type="Proteomes" id="UP001205357"/>
    </source>
</evidence>
<dbReference type="InterPro" id="IPR038488">
    <property type="entry name" value="Integrase_DNA-bd_sf"/>
</dbReference>
<dbReference type="InterPro" id="IPR011010">
    <property type="entry name" value="DNA_brk_join_enz"/>
</dbReference>
<keyword evidence="4" id="KW-0233">DNA recombination</keyword>
<keyword evidence="9" id="KW-1185">Reference proteome</keyword>
<evidence type="ECO:0000259" key="7">
    <source>
        <dbReference type="PROSITE" id="PS51900"/>
    </source>
</evidence>
<dbReference type="Proteomes" id="UP001205357">
    <property type="component" value="Unassembled WGS sequence"/>
</dbReference>
<dbReference type="PANTHER" id="PTHR30629:SF2">
    <property type="entry name" value="PROPHAGE INTEGRASE INTS-RELATED"/>
    <property type="match status" value="1"/>
</dbReference>
<proteinExistence type="inferred from homology"/>
<dbReference type="InterPro" id="IPR010998">
    <property type="entry name" value="Integrase_recombinase_N"/>
</dbReference>
<evidence type="ECO:0000256" key="5">
    <source>
        <dbReference type="PROSITE-ProRule" id="PRU01248"/>
    </source>
</evidence>
<evidence type="ECO:0000256" key="3">
    <source>
        <dbReference type="ARBA" id="ARBA00023125"/>
    </source>
</evidence>
<feature type="domain" description="Core-binding (CB)" evidence="7">
    <location>
        <begin position="95"/>
        <end position="176"/>
    </location>
</feature>